<comment type="pathway">
    <text evidence="1 5">Glycan metabolism; pectin degradation; 2-dehydro-3-deoxy-D-gluconate from pectin: step 1/5.</text>
</comment>
<dbReference type="FunFam" id="2.160.20.10:FF:000001">
    <property type="entry name" value="Pectinesterase"/>
    <property type="match status" value="1"/>
</dbReference>
<feature type="domain" description="Pectinesterase catalytic" evidence="7">
    <location>
        <begin position="89"/>
        <end position="386"/>
    </location>
</feature>
<dbReference type="AlphaFoldDB" id="A0AAV9CSK9"/>
<evidence type="ECO:0000256" key="6">
    <source>
        <dbReference type="SAM" id="MobiDB-lite"/>
    </source>
</evidence>
<organism evidence="8 9">
    <name type="scientific">Acorus calamus</name>
    <name type="common">Sweet flag</name>
    <dbReference type="NCBI Taxonomy" id="4465"/>
    <lineage>
        <taxon>Eukaryota</taxon>
        <taxon>Viridiplantae</taxon>
        <taxon>Streptophyta</taxon>
        <taxon>Embryophyta</taxon>
        <taxon>Tracheophyta</taxon>
        <taxon>Spermatophyta</taxon>
        <taxon>Magnoliopsida</taxon>
        <taxon>Liliopsida</taxon>
        <taxon>Acoraceae</taxon>
        <taxon>Acorus</taxon>
    </lineage>
</organism>
<sequence length="403" mass="44859">MSMKSPIFPVTEPRHFSDYGFDSQFDYFQILEEAKKHKKDAKPIDSLHLKLQKPISKDSAKKRSPKHIDNNEGGGQPPPPPEPEWVSDSVVAADGTGNYTTVSEAVAAAPKRSKRRYIIHIKAGTYVENVKVGSEKTNIVFVGDGINRTVISSGLSFSGGWKTSSTATVVVVGNGFMAQDITFENTAGPSGEQAVALRCESDMSVFYRCSMVGYQDTLYAKRNRQFYRECDIYGTVDFIFGRASVVLQNCNLYARKPLPEQKITFTAEGRNSIDMESGITIHNCTITAAPDLEAVKMLYSSYLGRPWREYSRTIVMQSYLDDVIDPSGWLEWNESVSAVNTVCYREFENRGPGSSTARRVTWPGYRIINNTLEASYFTVSSFIDGDEWLPSTGVPYTGGLIYS</sequence>
<dbReference type="InterPro" id="IPR011050">
    <property type="entry name" value="Pectin_lyase_fold/virulence"/>
</dbReference>
<dbReference type="EMBL" id="JAUJYO010000017">
    <property type="protein sequence ID" value="KAK1291394.1"/>
    <property type="molecule type" value="Genomic_DNA"/>
</dbReference>
<dbReference type="InterPro" id="IPR000070">
    <property type="entry name" value="Pectinesterase_cat"/>
</dbReference>
<dbReference type="PANTHER" id="PTHR31707">
    <property type="entry name" value="PECTINESTERASE"/>
    <property type="match status" value="1"/>
</dbReference>
<dbReference type="InterPro" id="IPR012334">
    <property type="entry name" value="Pectin_lyas_fold"/>
</dbReference>
<evidence type="ECO:0000256" key="1">
    <source>
        <dbReference type="ARBA" id="ARBA00005184"/>
    </source>
</evidence>
<dbReference type="EC" id="3.1.1.11" evidence="5"/>
<reference evidence="8" key="2">
    <citation type="submission" date="2023-06" db="EMBL/GenBank/DDBJ databases">
        <authorList>
            <person name="Ma L."/>
            <person name="Liu K.-W."/>
            <person name="Li Z."/>
            <person name="Hsiao Y.-Y."/>
            <person name="Qi Y."/>
            <person name="Fu T."/>
            <person name="Tang G."/>
            <person name="Zhang D."/>
            <person name="Sun W.-H."/>
            <person name="Liu D.-K."/>
            <person name="Li Y."/>
            <person name="Chen G.-Z."/>
            <person name="Liu X.-D."/>
            <person name="Liao X.-Y."/>
            <person name="Jiang Y.-T."/>
            <person name="Yu X."/>
            <person name="Hao Y."/>
            <person name="Huang J."/>
            <person name="Zhao X.-W."/>
            <person name="Ke S."/>
            <person name="Chen Y.-Y."/>
            <person name="Wu W.-L."/>
            <person name="Hsu J.-L."/>
            <person name="Lin Y.-F."/>
            <person name="Huang M.-D."/>
            <person name="Li C.-Y."/>
            <person name="Huang L."/>
            <person name="Wang Z.-W."/>
            <person name="Zhao X."/>
            <person name="Zhong W.-Y."/>
            <person name="Peng D.-H."/>
            <person name="Ahmad S."/>
            <person name="Lan S."/>
            <person name="Zhang J.-S."/>
            <person name="Tsai W.-C."/>
            <person name="Van De Peer Y."/>
            <person name="Liu Z.-J."/>
        </authorList>
    </citation>
    <scope>NUCLEOTIDE SEQUENCE</scope>
    <source>
        <strain evidence="8">CP</strain>
        <tissue evidence="8">Leaves</tissue>
    </source>
</reference>
<dbReference type="InterPro" id="IPR018040">
    <property type="entry name" value="Pectinesterase_Tyr_AS"/>
</dbReference>
<feature type="region of interest" description="Disordered" evidence="6">
    <location>
        <begin position="37"/>
        <end position="84"/>
    </location>
</feature>
<keyword evidence="5" id="KW-0134">Cell wall</keyword>
<feature type="active site" evidence="4">
    <location>
        <position position="237"/>
    </location>
</feature>
<keyword evidence="3 5" id="KW-0063">Aspartyl esterase</keyword>
<keyword evidence="5" id="KW-0964">Secreted</keyword>
<comment type="subcellular location">
    <subcellularLocation>
        <location evidence="5">Secreted</location>
        <location evidence="5">Cell wall</location>
    </subcellularLocation>
</comment>
<evidence type="ECO:0000256" key="3">
    <source>
        <dbReference type="ARBA" id="ARBA00023085"/>
    </source>
</evidence>
<evidence type="ECO:0000313" key="9">
    <source>
        <dbReference type="Proteomes" id="UP001180020"/>
    </source>
</evidence>
<comment type="function">
    <text evidence="5">Acts in the modification of cell walls via demethylesterification of cell wall pectin.</text>
</comment>
<dbReference type="PROSITE" id="PS00503">
    <property type="entry name" value="PECTINESTERASE_2"/>
    <property type="match status" value="1"/>
</dbReference>
<dbReference type="GO" id="GO:0030599">
    <property type="term" value="F:pectinesterase activity"/>
    <property type="evidence" value="ECO:0007669"/>
    <property type="project" value="UniProtKB-UniRule"/>
</dbReference>
<proteinExistence type="predicted"/>
<dbReference type="GO" id="GO:0042545">
    <property type="term" value="P:cell wall modification"/>
    <property type="evidence" value="ECO:0007669"/>
    <property type="project" value="UniProtKB-UniRule"/>
</dbReference>
<keyword evidence="2 5" id="KW-0378">Hydrolase</keyword>
<protein>
    <recommendedName>
        <fullName evidence="5">Pectinesterase</fullName>
        <ecNumber evidence="5">3.1.1.11</ecNumber>
    </recommendedName>
</protein>
<dbReference type="SUPFAM" id="SSF51126">
    <property type="entry name" value="Pectin lyase-like"/>
    <property type="match status" value="1"/>
</dbReference>
<evidence type="ECO:0000256" key="5">
    <source>
        <dbReference type="RuleBase" id="RU000589"/>
    </source>
</evidence>
<name>A0AAV9CSK9_ACOCL</name>
<keyword evidence="9" id="KW-1185">Reference proteome</keyword>
<dbReference type="Gene3D" id="2.160.20.10">
    <property type="entry name" value="Single-stranded right-handed beta-helix, Pectin lyase-like"/>
    <property type="match status" value="1"/>
</dbReference>
<dbReference type="GO" id="GO:0045490">
    <property type="term" value="P:pectin catabolic process"/>
    <property type="evidence" value="ECO:0007669"/>
    <property type="project" value="UniProtKB-UniRule"/>
</dbReference>
<evidence type="ECO:0000259" key="7">
    <source>
        <dbReference type="Pfam" id="PF01095"/>
    </source>
</evidence>
<evidence type="ECO:0000256" key="4">
    <source>
        <dbReference type="PROSITE-ProRule" id="PRU10040"/>
    </source>
</evidence>
<comment type="catalytic activity">
    <reaction evidence="5">
        <text>[(1-&gt;4)-alpha-D-galacturonosyl methyl ester](n) + n H2O = [(1-&gt;4)-alpha-D-galacturonosyl](n) + n methanol + n H(+)</text>
        <dbReference type="Rhea" id="RHEA:22380"/>
        <dbReference type="Rhea" id="RHEA-COMP:14570"/>
        <dbReference type="Rhea" id="RHEA-COMP:14573"/>
        <dbReference type="ChEBI" id="CHEBI:15377"/>
        <dbReference type="ChEBI" id="CHEBI:15378"/>
        <dbReference type="ChEBI" id="CHEBI:17790"/>
        <dbReference type="ChEBI" id="CHEBI:140522"/>
        <dbReference type="ChEBI" id="CHEBI:140523"/>
        <dbReference type="EC" id="3.1.1.11"/>
    </reaction>
</comment>
<dbReference type="Proteomes" id="UP001180020">
    <property type="component" value="Unassembled WGS sequence"/>
</dbReference>
<evidence type="ECO:0000256" key="2">
    <source>
        <dbReference type="ARBA" id="ARBA00022801"/>
    </source>
</evidence>
<gene>
    <name evidence="8" type="primary">PECS-2.1</name>
    <name evidence="8" type="ORF">QJS10_CPB17g01217</name>
</gene>
<accession>A0AAV9CSK9</accession>
<comment type="caution">
    <text evidence="8">The sequence shown here is derived from an EMBL/GenBank/DDBJ whole genome shotgun (WGS) entry which is preliminary data.</text>
</comment>
<keyword evidence="5" id="KW-0961">Cell wall biogenesis/degradation</keyword>
<reference evidence="8" key="1">
    <citation type="journal article" date="2023" name="Nat. Commun.">
        <title>Diploid and tetraploid genomes of Acorus and the evolution of monocots.</title>
        <authorList>
            <person name="Ma L."/>
            <person name="Liu K.W."/>
            <person name="Li Z."/>
            <person name="Hsiao Y.Y."/>
            <person name="Qi Y."/>
            <person name="Fu T."/>
            <person name="Tang G.D."/>
            <person name="Zhang D."/>
            <person name="Sun W.H."/>
            <person name="Liu D.K."/>
            <person name="Li Y."/>
            <person name="Chen G.Z."/>
            <person name="Liu X.D."/>
            <person name="Liao X.Y."/>
            <person name="Jiang Y.T."/>
            <person name="Yu X."/>
            <person name="Hao Y."/>
            <person name="Huang J."/>
            <person name="Zhao X.W."/>
            <person name="Ke S."/>
            <person name="Chen Y.Y."/>
            <person name="Wu W.L."/>
            <person name="Hsu J.L."/>
            <person name="Lin Y.F."/>
            <person name="Huang M.D."/>
            <person name="Li C.Y."/>
            <person name="Huang L."/>
            <person name="Wang Z.W."/>
            <person name="Zhao X."/>
            <person name="Zhong W.Y."/>
            <person name="Peng D.H."/>
            <person name="Ahmad S."/>
            <person name="Lan S."/>
            <person name="Zhang J.S."/>
            <person name="Tsai W.C."/>
            <person name="Van de Peer Y."/>
            <person name="Liu Z.J."/>
        </authorList>
    </citation>
    <scope>NUCLEOTIDE SEQUENCE</scope>
    <source>
        <strain evidence="8">CP</strain>
    </source>
</reference>
<dbReference type="PROSITE" id="PS00800">
    <property type="entry name" value="PECTINESTERASE_1"/>
    <property type="match status" value="1"/>
</dbReference>
<evidence type="ECO:0000313" key="8">
    <source>
        <dbReference type="EMBL" id="KAK1291394.1"/>
    </source>
</evidence>
<feature type="compositionally biased region" description="Basic and acidic residues" evidence="6">
    <location>
        <begin position="55"/>
        <end position="70"/>
    </location>
</feature>
<dbReference type="InterPro" id="IPR033131">
    <property type="entry name" value="Pectinesterase_Asp_AS"/>
</dbReference>
<dbReference type="Pfam" id="PF01095">
    <property type="entry name" value="Pectinesterase"/>
    <property type="match status" value="1"/>
</dbReference>